<evidence type="ECO:0000313" key="2">
    <source>
        <dbReference type="Proteomes" id="UP000712600"/>
    </source>
</evidence>
<reference evidence="1" key="1">
    <citation type="submission" date="2019-12" db="EMBL/GenBank/DDBJ databases">
        <title>Genome sequencing and annotation of Brassica cretica.</title>
        <authorList>
            <person name="Studholme D.J."/>
            <person name="Sarris P."/>
        </authorList>
    </citation>
    <scope>NUCLEOTIDE SEQUENCE</scope>
    <source>
        <strain evidence="1">PFS-109/04</strain>
        <tissue evidence="1">Leaf</tissue>
    </source>
</reference>
<protein>
    <submittedName>
        <fullName evidence="1">Uncharacterized protein</fullName>
    </submittedName>
</protein>
<accession>A0A3N6TV95</accession>
<sequence>MPSSLGSGLLHGFKGTVILSENQLLNALRTLLQRNGRPSYQKNARLSIGSTQKVENSGLVGYSRIFEVDVHESPVLFTLRKSNGAFNDLVLV</sequence>
<gene>
    <name evidence="1" type="ORF">F2Q69_00037825</name>
</gene>
<name>A0A3N6TV95_BRACR</name>
<organism evidence="1 2">
    <name type="scientific">Brassica cretica</name>
    <name type="common">Mustard</name>
    <dbReference type="NCBI Taxonomy" id="69181"/>
    <lineage>
        <taxon>Eukaryota</taxon>
        <taxon>Viridiplantae</taxon>
        <taxon>Streptophyta</taxon>
        <taxon>Embryophyta</taxon>
        <taxon>Tracheophyta</taxon>
        <taxon>Spermatophyta</taxon>
        <taxon>Magnoliopsida</taxon>
        <taxon>eudicotyledons</taxon>
        <taxon>Gunneridae</taxon>
        <taxon>Pentapetalae</taxon>
        <taxon>rosids</taxon>
        <taxon>malvids</taxon>
        <taxon>Brassicales</taxon>
        <taxon>Brassicaceae</taxon>
        <taxon>Brassiceae</taxon>
        <taxon>Brassica</taxon>
    </lineage>
</organism>
<comment type="caution">
    <text evidence="1">The sequence shown here is derived from an EMBL/GenBank/DDBJ whole genome shotgun (WGS) entry which is preliminary data.</text>
</comment>
<dbReference type="Proteomes" id="UP000712600">
    <property type="component" value="Unassembled WGS sequence"/>
</dbReference>
<dbReference type="EMBL" id="QGKX02000004">
    <property type="protein sequence ID" value="KAF3602788.1"/>
    <property type="molecule type" value="Genomic_DNA"/>
</dbReference>
<evidence type="ECO:0000313" key="1">
    <source>
        <dbReference type="EMBL" id="KAF3602788.1"/>
    </source>
</evidence>
<proteinExistence type="predicted"/>
<dbReference type="AlphaFoldDB" id="A0A3N6TV95"/>